<dbReference type="InterPro" id="IPR016097">
    <property type="entry name" value="DUF695"/>
</dbReference>
<proteinExistence type="predicted"/>
<organism evidence="2 3">
    <name type="scientific">Thalassobacterium sedimentorum</name>
    <dbReference type="NCBI Taxonomy" id="3041258"/>
    <lineage>
        <taxon>Bacteria</taxon>
        <taxon>Pseudomonadati</taxon>
        <taxon>Verrucomicrobiota</taxon>
        <taxon>Opitutia</taxon>
        <taxon>Puniceicoccales</taxon>
        <taxon>Coraliomargaritaceae</taxon>
        <taxon>Thalassobacterium</taxon>
    </lineage>
</organism>
<gene>
    <name evidence="2" type="ORF">QEH59_18460</name>
</gene>
<sequence length="175" mass="20564">MPGLIVGQNEMKEFKVHFSEELFTLMEYREADLPAVMMLTTSLIDFESKEVFAWHLSIVIGCEDIAENGMPSKKEREEILEPFCDRFEEAIELKENGKPNALLLARITWNETRELVFRVFDPEVANSFLQKEIENDECERGFEFQMDHDPEWEKASWMFDMFRNAKPNQAELDNA</sequence>
<accession>A0ABU1AS39</accession>
<comment type="caution">
    <text evidence="2">The sequence shown here is derived from an EMBL/GenBank/DDBJ whole genome shotgun (WGS) entry which is preliminary data.</text>
</comment>
<dbReference type="Proteomes" id="UP001243717">
    <property type="component" value="Unassembled WGS sequence"/>
</dbReference>
<reference evidence="2 3" key="1">
    <citation type="submission" date="2023-04" db="EMBL/GenBank/DDBJ databases">
        <title>A novel bacteria isolated from coastal sediment.</title>
        <authorList>
            <person name="Liu X.-J."/>
            <person name="Du Z.-J."/>
        </authorList>
    </citation>
    <scope>NUCLEOTIDE SEQUENCE [LARGE SCALE GENOMIC DNA]</scope>
    <source>
        <strain evidence="2 3">SDUM461004</strain>
    </source>
</reference>
<protein>
    <submittedName>
        <fullName evidence="2">DUF695 domain-containing protein</fullName>
    </submittedName>
</protein>
<evidence type="ECO:0000259" key="1">
    <source>
        <dbReference type="Pfam" id="PF05117"/>
    </source>
</evidence>
<evidence type="ECO:0000313" key="2">
    <source>
        <dbReference type="EMBL" id="MDQ8196418.1"/>
    </source>
</evidence>
<name>A0ABU1AS39_9BACT</name>
<dbReference type="EMBL" id="JARXIC010000084">
    <property type="protein sequence ID" value="MDQ8196418.1"/>
    <property type="molecule type" value="Genomic_DNA"/>
</dbReference>
<dbReference type="Pfam" id="PF05117">
    <property type="entry name" value="DUF695"/>
    <property type="match status" value="1"/>
</dbReference>
<keyword evidence="3" id="KW-1185">Reference proteome</keyword>
<feature type="domain" description="DUF695" evidence="1">
    <location>
        <begin position="32"/>
        <end position="153"/>
    </location>
</feature>
<evidence type="ECO:0000313" key="3">
    <source>
        <dbReference type="Proteomes" id="UP001243717"/>
    </source>
</evidence>